<evidence type="ECO:0000313" key="2">
    <source>
        <dbReference type="Ensembl" id="ENSACLP00000051151.1"/>
    </source>
</evidence>
<dbReference type="Proteomes" id="UP000265100">
    <property type="component" value="Chromosome 22"/>
</dbReference>
<dbReference type="GeneTree" id="ENSGT00940000179228"/>
<sequence length="341" mass="40596">MEENVNLRQQVREFKYENENLRKTIELLLKEYGFSKNKKKRELQLQNEKLCLENSELNNCVANLQCENQALRQQVQAKESAYEQNDQEWKSALEQLKNNLKMPCKHEEYEMEKLALQEKVKDLQTDNQALRSENDAIIQSMCDLKQTFQNEEVKMRQQIQALQNDIHEANASLENFKDFKELYEESKQENESLNNQNQDLKQEIEAKNIAIQEEVKELKSVLQELKSFEEESNRIKEQNNALEQEVQELTKKLADCQKEMRQNEQALEERMHRNREEYEMEKLALQEKVKDLQTDNQALRSENDTFQNEEVKMRQPLAMHWPNLASGHIAYIAIYQPSFAF</sequence>
<proteinExistence type="predicted"/>
<name>A0AAX7TAL9_ASTCA</name>
<reference evidence="2" key="1">
    <citation type="submission" date="2018-05" db="EMBL/GenBank/DDBJ databases">
        <authorList>
            <person name="Datahose"/>
        </authorList>
    </citation>
    <scope>NUCLEOTIDE SEQUENCE</scope>
</reference>
<keyword evidence="3" id="KW-1185">Reference proteome</keyword>
<reference evidence="2" key="3">
    <citation type="submission" date="2025-09" db="UniProtKB">
        <authorList>
            <consortium name="Ensembl"/>
        </authorList>
    </citation>
    <scope>IDENTIFICATION</scope>
</reference>
<organism evidence="2 3">
    <name type="scientific">Astatotilapia calliptera</name>
    <name type="common">Eastern happy</name>
    <name type="synonym">Chromis callipterus</name>
    <dbReference type="NCBI Taxonomy" id="8154"/>
    <lineage>
        <taxon>Eukaryota</taxon>
        <taxon>Metazoa</taxon>
        <taxon>Chordata</taxon>
        <taxon>Craniata</taxon>
        <taxon>Vertebrata</taxon>
        <taxon>Euteleostomi</taxon>
        <taxon>Actinopterygii</taxon>
        <taxon>Neopterygii</taxon>
        <taxon>Teleostei</taxon>
        <taxon>Neoteleostei</taxon>
        <taxon>Acanthomorphata</taxon>
        <taxon>Ovalentaria</taxon>
        <taxon>Cichlomorphae</taxon>
        <taxon>Cichliformes</taxon>
        <taxon>Cichlidae</taxon>
        <taxon>African cichlids</taxon>
        <taxon>Pseudocrenilabrinae</taxon>
        <taxon>Haplochromini</taxon>
        <taxon>Astatotilapia</taxon>
    </lineage>
</organism>
<keyword evidence="1" id="KW-0175">Coiled coil</keyword>
<evidence type="ECO:0000256" key="1">
    <source>
        <dbReference type="SAM" id="Coils"/>
    </source>
</evidence>
<accession>A0AAX7TAL9</accession>
<evidence type="ECO:0000313" key="3">
    <source>
        <dbReference type="Proteomes" id="UP000265100"/>
    </source>
</evidence>
<dbReference type="Ensembl" id="ENSACLT00000075782.1">
    <property type="protein sequence ID" value="ENSACLP00000051151.1"/>
    <property type="gene ID" value="ENSACLG00000036807.1"/>
</dbReference>
<dbReference type="AlphaFoldDB" id="A0AAX7TAL9"/>
<feature type="coiled-coil region" evidence="1">
    <location>
        <begin position="4"/>
        <end position="309"/>
    </location>
</feature>
<reference evidence="2" key="2">
    <citation type="submission" date="2025-08" db="UniProtKB">
        <authorList>
            <consortium name="Ensembl"/>
        </authorList>
    </citation>
    <scope>IDENTIFICATION</scope>
</reference>
<protein>
    <submittedName>
        <fullName evidence="2">Uncharacterized protein</fullName>
    </submittedName>
</protein>